<dbReference type="Pfam" id="PF14896">
    <property type="entry name" value="Arabino_trans_C"/>
    <property type="match status" value="1"/>
</dbReference>
<evidence type="ECO:0000259" key="1">
    <source>
        <dbReference type="Pfam" id="PF14896"/>
    </source>
</evidence>
<proteinExistence type="predicted"/>
<feature type="domain" description="Arabinosyltransferase C-terminal" evidence="1">
    <location>
        <begin position="1"/>
        <end position="181"/>
    </location>
</feature>
<dbReference type="AlphaFoldDB" id="X8DJJ7"/>
<comment type="caution">
    <text evidence="2">The sequence shown here is derived from an EMBL/GenBank/DDBJ whole genome shotgun (WGS) entry which is preliminary data.</text>
</comment>
<dbReference type="InterPro" id="IPR042486">
    <property type="entry name" value="Arabino_trans_C_2"/>
</dbReference>
<dbReference type="PATRIC" id="fig|1299321.3.peg.5819"/>
<organism evidence="2 3">
    <name type="scientific">Mycobacteroides abscessus subsp. bolletii 1513</name>
    <dbReference type="NCBI Taxonomy" id="1299321"/>
    <lineage>
        <taxon>Bacteria</taxon>
        <taxon>Bacillati</taxon>
        <taxon>Actinomycetota</taxon>
        <taxon>Actinomycetes</taxon>
        <taxon>Mycobacteriales</taxon>
        <taxon>Mycobacteriaceae</taxon>
        <taxon>Mycobacteroides</taxon>
        <taxon>Mycobacteroides abscessus</taxon>
    </lineage>
</organism>
<gene>
    <name evidence="2" type="ORF">I540_6016</name>
</gene>
<dbReference type="Gene3D" id="2.60.120.940">
    <property type="entry name" value="EmbC, C-terminal domain, subdomain 2"/>
    <property type="match status" value="1"/>
</dbReference>
<evidence type="ECO:0000313" key="2">
    <source>
        <dbReference type="EMBL" id="EUA68206.1"/>
    </source>
</evidence>
<reference evidence="2 3" key="1">
    <citation type="submission" date="2013-12" db="EMBL/GenBank/DDBJ databases">
        <authorList>
            <person name="Zelazny A."/>
            <person name="Olivier K."/>
            <person name="Holland S."/>
            <person name="Lenaerts A."/>
            <person name="Ordway D."/>
            <person name="DeGroote M.A."/>
            <person name="Parker T."/>
            <person name="Sizemore C."/>
            <person name="Tallon L.J."/>
            <person name="Sadzewicz L.K."/>
            <person name="Sengamalay N."/>
            <person name="Fraser C.M."/>
            <person name="Hine E."/>
            <person name="Shefchek K.A."/>
            <person name="Das S.P."/>
            <person name="Tettelin H."/>
        </authorList>
    </citation>
    <scope>NUCLEOTIDE SEQUENCE [LARGE SCALE GENOMIC DNA]</scope>
    <source>
        <strain evidence="2 3">1513</strain>
    </source>
</reference>
<dbReference type="Proteomes" id="UP000023351">
    <property type="component" value="Unassembled WGS sequence"/>
</dbReference>
<accession>X8DJJ7</accession>
<sequence length="184" mass="20789">MGRLTPYDLGPAPSWRNLRFARSDIPETATAVRIVAIDGSLTPGDWLAFAPPRVPELKSLQEYVGSTRPVLLDWTVGLVFPCQHPMLHQYGITEVPEFRITPDYDQKRKDTDTWQDGENGGLLGITDLLLRAHVMPTYLSKDWGRDWGSLRKLDTIVDAQPAQIEYGSQVHSGLWKPNQIRIKP</sequence>
<evidence type="ECO:0000313" key="3">
    <source>
        <dbReference type="Proteomes" id="UP000023351"/>
    </source>
</evidence>
<name>X8DJJ7_9MYCO</name>
<protein>
    <submittedName>
        <fullName evidence="2">Mycobacterial cell wall arabinan synthesis family protein</fullName>
    </submittedName>
</protein>
<dbReference type="InterPro" id="IPR032731">
    <property type="entry name" value="Arabino_trans_C"/>
</dbReference>
<dbReference type="EMBL" id="JAOJ01000003">
    <property type="protein sequence ID" value="EUA68206.1"/>
    <property type="molecule type" value="Genomic_DNA"/>
</dbReference>
<dbReference type="Gene3D" id="3.40.190.160">
    <property type="match status" value="1"/>
</dbReference>